<evidence type="ECO:0000259" key="14">
    <source>
        <dbReference type="SMART" id="SM00478"/>
    </source>
</evidence>
<dbReference type="GO" id="GO:0141016">
    <property type="term" value="F:G/T mismatch-specific thymine-DNA glycosylase activity"/>
    <property type="evidence" value="ECO:0007669"/>
    <property type="project" value="UniProtKB-EC"/>
</dbReference>
<dbReference type="InterPro" id="IPR023170">
    <property type="entry name" value="HhH_base_excis_C"/>
</dbReference>
<feature type="binding site" evidence="13">
    <location>
        <position position="191"/>
    </location>
    <ligand>
        <name>[4Fe-4S] cluster</name>
        <dbReference type="ChEBI" id="CHEBI:49883"/>
    </ligand>
</feature>
<dbReference type="Proteomes" id="UP000278252">
    <property type="component" value="Unassembled WGS sequence"/>
</dbReference>
<comment type="similarity">
    <text evidence="1 13">Belongs to the Nth/MutY family.</text>
</comment>
<dbReference type="InterPro" id="IPR005759">
    <property type="entry name" value="Nth"/>
</dbReference>
<dbReference type="PROSITE" id="PS01155">
    <property type="entry name" value="ENDONUCLEASE_III_2"/>
    <property type="match status" value="1"/>
</dbReference>
<dbReference type="PROSITE" id="PS00764">
    <property type="entry name" value="ENDONUCLEASE_III_1"/>
    <property type="match status" value="1"/>
</dbReference>
<dbReference type="RefSeq" id="WP_072358958.1">
    <property type="nucleotide sequence ID" value="NZ_FXBN01000001.1"/>
</dbReference>
<evidence type="ECO:0000256" key="8">
    <source>
        <dbReference type="ARBA" id="ARBA00023125"/>
    </source>
</evidence>
<protein>
    <recommendedName>
        <fullName evidence="13">Endonuclease III</fullName>
        <ecNumber evidence="13">4.2.99.18</ecNumber>
    </recommendedName>
    <alternativeName>
        <fullName evidence="13">DNA-(apurinic or apyrimidinic site) lyase</fullName>
    </alternativeName>
</protein>
<dbReference type="SUPFAM" id="SSF48150">
    <property type="entry name" value="DNA-glycosylase"/>
    <property type="match status" value="1"/>
</dbReference>
<dbReference type="InterPro" id="IPR004035">
    <property type="entry name" value="Endouclease-III_FeS-bd_BS"/>
</dbReference>
<feature type="binding site" evidence="13">
    <location>
        <position position="198"/>
    </location>
    <ligand>
        <name>[4Fe-4S] cluster</name>
        <dbReference type="ChEBI" id="CHEBI:49883"/>
    </ligand>
</feature>
<dbReference type="Proteomes" id="UP000185713">
    <property type="component" value="Unassembled WGS sequence"/>
</dbReference>
<keyword evidence="5 13" id="KW-0378">Hydrolase</keyword>
<keyword evidence="10 13" id="KW-0456">Lyase</keyword>
<dbReference type="AlphaFoldDB" id="A0A1L9C5W4"/>
<dbReference type="Gene3D" id="1.10.340.30">
    <property type="entry name" value="Hypothetical protein, domain 2"/>
    <property type="match status" value="1"/>
</dbReference>
<dbReference type="InterPro" id="IPR003265">
    <property type="entry name" value="HhH-GPD_domain"/>
</dbReference>
<evidence type="ECO:0000256" key="13">
    <source>
        <dbReference type="HAMAP-Rule" id="MF_00942"/>
    </source>
</evidence>
<dbReference type="EC" id="4.2.99.18" evidence="13"/>
<dbReference type="Pfam" id="PF00730">
    <property type="entry name" value="HhH-GPD"/>
    <property type="match status" value="1"/>
</dbReference>
<evidence type="ECO:0000313" key="20">
    <source>
        <dbReference type="Proteomes" id="UP000278252"/>
    </source>
</evidence>
<dbReference type="EMBL" id="FXBN01000001">
    <property type="protein sequence ID" value="SMH33441.1"/>
    <property type="molecule type" value="Genomic_DNA"/>
</dbReference>
<dbReference type="InterPro" id="IPR004036">
    <property type="entry name" value="Endonuclease-III-like_CS2"/>
</dbReference>
<evidence type="ECO:0000256" key="4">
    <source>
        <dbReference type="ARBA" id="ARBA00022763"/>
    </source>
</evidence>
<feature type="binding site" evidence="13">
    <location>
        <position position="201"/>
    </location>
    <ligand>
        <name>[4Fe-4S] cluster</name>
        <dbReference type="ChEBI" id="CHEBI:49883"/>
    </ligand>
</feature>
<feature type="domain" description="HhH-GPD" evidence="14">
    <location>
        <begin position="41"/>
        <end position="189"/>
    </location>
</feature>
<evidence type="ECO:0000256" key="10">
    <source>
        <dbReference type="ARBA" id="ARBA00023239"/>
    </source>
</evidence>
<evidence type="ECO:0000256" key="12">
    <source>
        <dbReference type="ARBA" id="ARBA00052915"/>
    </source>
</evidence>
<dbReference type="PANTHER" id="PTHR10359:SF18">
    <property type="entry name" value="ENDONUCLEASE III"/>
    <property type="match status" value="1"/>
</dbReference>
<dbReference type="GO" id="GO:0006285">
    <property type="term" value="P:base-excision repair, AP site formation"/>
    <property type="evidence" value="ECO:0007669"/>
    <property type="project" value="TreeGrafter"/>
</dbReference>
<dbReference type="Proteomes" id="UP000193969">
    <property type="component" value="Unassembled WGS sequence"/>
</dbReference>
<keyword evidence="16" id="KW-0540">Nuclease</keyword>
<keyword evidence="3 13" id="KW-0479">Metal-binding</keyword>
<evidence type="ECO:0000256" key="1">
    <source>
        <dbReference type="ARBA" id="ARBA00008343"/>
    </source>
</evidence>
<dbReference type="InterPro" id="IPR003651">
    <property type="entry name" value="Endonuclease3_FeS-loop_motif"/>
</dbReference>
<evidence type="ECO:0000313" key="16">
    <source>
        <dbReference type="EMBL" id="RNI13338.1"/>
    </source>
</evidence>
<evidence type="ECO:0000256" key="9">
    <source>
        <dbReference type="ARBA" id="ARBA00023204"/>
    </source>
</evidence>
<reference evidence="16 20" key="4">
    <citation type="submission" date="2018-10" db="EMBL/GenBank/DDBJ databases">
        <title>Cultivation of a novel Methanohalophilus strain from Kebrit Deep of the Red Sea and a genomic comparison of members of the genus Methanohalophilus.</title>
        <authorList>
            <person name="Guan Y."/>
            <person name="Ngugi D.K."/>
            <person name="Stingl U."/>
        </authorList>
    </citation>
    <scope>NUCLEOTIDE SEQUENCE [LARGE SCALE GENOMIC DNA]</scope>
    <source>
        <strain evidence="16 20">DSM 7471</strain>
    </source>
</reference>
<dbReference type="GO" id="GO:0140078">
    <property type="term" value="F:class I DNA-(apurinic or apyrimidinic site) endonuclease activity"/>
    <property type="evidence" value="ECO:0007669"/>
    <property type="project" value="UniProtKB-EC"/>
</dbReference>
<reference evidence="15 18" key="1">
    <citation type="submission" date="2014-12" db="EMBL/GenBank/DDBJ databases">
        <title>The genome sequence of Methanohalophilus portucalensis strain FDF1.</title>
        <authorList>
            <person name="Lai M.-C."/>
            <person name="Lai S.-J."/>
        </authorList>
    </citation>
    <scope>NUCLEOTIDE SEQUENCE [LARGE SCALE GENOMIC DNA]</scope>
    <source>
        <strain evidence="15 18">FDF-1</strain>
    </source>
</reference>
<dbReference type="PIRSF" id="PIRSF001435">
    <property type="entry name" value="Nth"/>
    <property type="match status" value="1"/>
</dbReference>
<comment type="function">
    <text evidence="13">DNA repair enzyme that has both DNA N-glycosylase activity and AP-lyase activity. The DNA N-glycosylase activity releases various damaged pyrimidines from DNA by cleaving the N-glycosidic bond, leaving an AP (apurinic/apyrimidinic) site. The AP-lyase activity cleaves the phosphodiester bond 3' to the AP site by a beta-elimination, leaving a 3'-terminal unsaturated sugar and a product with a terminal 5'-phosphate.</text>
</comment>
<dbReference type="GO" id="GO:0003677">
    <property type="term" value="F:DNA binding"/>
    <property type="evidence" value="ECO:0007669"/>
    <property type="project" value="UniProtKB-UniRule"/>
</dbReference>
<dbReference type="EMBL" id="JWTK01000002">
    <property type="protein sequence ID" value="OJH49846.1"/>
    <property type="molecule type" value="Genomic_DNA"/>
</dbReference>
<comment type="catalytic activity">
    <reaction evidence="13">
        <text>2'-deoxyribonucleotide-(2'-deoxyribose 5'-phosphate)-2'-deoxyribonucleotide-DNA = a 3'-end 2'-deoxyribonucleotide-(2,3-dehydro-2,3-deoxyribose 5'-phosphate)-DNA + a 5'-end 5'-phospho-2'-deoxyribonucleoside-DNA + H(+)</text>
        <dbReference type="Rhea" id="RHEA:66592"/>
        <dbReference type="Rhea" id="RHEA-COMP:13180"/>
        <dbReference type="Rhea" id="RHEA-COMP:16897"/>
        <dbReference type="Rhea" id="RHEA-COMP:17067"/>
        <dbReference type="ChEBI" id="CHEBI:15378"/>
        <dbReference type="ChEBI" id="CHEBI:136412"/>
        <dbReference type="ChEBI" id="CHEBI:157695"/>
        <dbReference type="ChEBI" id="CHEBI:167181"/>
        <dbReference type="EC" id="4.2.99.18"/>
    </reaction>
</comment>
<keyword evidence="6 13" id="KW-0408">Iron</keyword>
<dbReference type="Pfam" id="PF10576">
    <property type="entry name" value="EndIII_4Fe-2S"/>
    <property type="match status" value="1"/>
</dbReference>
<keyword evidence="2 13" id="KW-0004">4Fe-4S</keyword>
<dbReference type="SMART" id="SM00525">
    <property type="entry name" value="FES"/>
    <property type="match status" value="1"/>
</dbReference>
<evidence type="ECO:0000313" key="15">
    <source>
        <dbReference type="EMBL" id="OJH49846.1"/>
    </source>
</evidence>
<keyword evidence="9 13" id="KW-0234">DNA repair</keyword>
<keyword evidence="8 13" id="KW-0238">DNA-binding</keyword>
<name>A0A1L9C5W4_9EURY</name>
<reference evidence="19" key="2">
    <citation type="submission" date="2017-04" db="EMBL/GenBank/DDBJ databases">
        <authorList>
            <person name="Varghese N."/>
            <person name="Submissions S."/>
        </authorList>
    </citation>
    <scope>NUCLEOTIDE SEQUENCE [LARGE SCALE GENOMIC DNA]</scope>
    <source>
        <strain evidence="19">FDF-1</strain>
    </source>
</reference>
<dbReference type="GO" id="GO:0051539">
    <property type="term" value="F:4 iron, 4 sulfur cluster binding"/>
    <property type="evidence" value="ECO:0007669"/>
    <property type="project" value="UniProtKB-UniRule"/>
</dbReference>
<organism evidence="15 18">
    <name type="scientific">Methanohalophilus portucalensis FDF-1</name>
    <dbReference type="NCBI Taxonomy" id="523843"/>
    <lineage>
        <taxon>Archaea</taxon>
        <taxon>Methanobacteriati</taxon>
        <taxon>Methanobacteriota</taxon>
        <taxon>Stenosarchaea group</taxon>
        <taxon>Methanomicrobia</taxon>
        <taxon>Methanosarcinales</taxon>
        <taxon>Methanosarcinaceae</taxon>
        <taxon>Methanohalophilus</taxon>
    </lineage>
</organism>
<keyword evidence="19" id="KW-1185">Reference proteome</keyword>
<dbReference type="Gene3D" id="1.10.1670.10">
    <property type="entry name" value="Helix-hairpin-Helix base-excision DNA repair enzymes (C-terminal)"/>
    <property type="match status" value="1"/>
</dbReference>
<accession>A0A1L9C5W4</accession>
<dbReference type="EMBL" id="RJJH01000001">
    <property type="protein sequence ID" value="RNI13338.1"/>
    <property type="molecule type" value="Genomic_DNA"/>
</dbReference>
<dbReference type="FunFam" id="1.10.340.30:FF:000001">
    <property type="entry name" value="Endonuclease III"/>
    <property type="match status" value="1"/>
</dbReference>
<evidence type="ECO:0000256" key="11">
    <source>
        <dbReference type="ARBA" id="ARBA00023295"/>
    </source>
</evidence>
<dbReference type="CDD" id="cd00056">
    <property type="entry name" value="ENDO3c"/>
    <property type="match status" value="1"/>
</dbReference>
<evidence type="ECO:0000256" key="7">
    <source>
        <dbReference type="ARBA" id="ARBA00023014"/>
    </source>
</evidence>
<dbReference type="FunFam" id="1.10.1670.10:FF:000001">
    <property type="entry name" value="Endonuclease III"/>
    <property type="match status" value="1"/>
</dbReference>
<feature type="binding site" evidence="13">
    <location>
        <position position="207"/>
    </location>
    <ligand>
        <name>[4Fe-4S] cluster</name>
        <dbReference type="ChEBI" id="CHEBI:49883"/>
    </ligand>
</feature>
<keyword evidence="11 13" id="KW-0326">Glycosidase</keyword>
<evidence type="ECO:0000313" key="19">
    <source>
        <dbReference type="Proteomes" id="UP000193969"/>
    </source>
</evidence>
<keyword evidence="4 13" id="KW-0227">DNA damage</keyword>
<dbReference type="OrthoDB" id="84708at2157"/>
<dbReference type="SMART" id="SM00478">
    <property type="entry name" value="ENDO3c"/>
    <property type="match status" value="1"/>
</dbReference>
<evidence type="ECO:0000256" key="5">
    <source>
        <dbReference type="ARBA" id="ARBA00022801"/>
    </source>
</evidence>
<dbReference type="PANTHER" id="PTHR10359">
    <property type="entry name" value="A/G-SPECIFIC ADENINE GLYCOSYLASE/ENDONUCLEASE III"/>
    <property type="match status" value="1"/>
</dbReference>
<comment type="catalytic activity">
    <reaction evidence="12">
        <text>Hydrolyzes mismatched double-stranded DNA and polynucleotides, releasing free thymine.</text>
        <dbReference type="EC" id="3.2.2.29"/>
    </reaction>
</comment>
<evidence type="ECO:0000256" key="2">
    <source>
        <dbReference type="ARBA" id="ARBA00022485"/>
    </source>
</evidence>
<keyword evidence="7 13" id="KW-0411">Iron-sulfur</keyword>
<evidence type="ECO:0000313" key="17">
    <source>
        <dbReference type="EMBL" id="SMH33441.1"/>
    </source>
</evidence>
<sequence>MTASKLSNFPQIWELLKKEYPDPQPALHFKNPLELLVATILSAQSTDVQINKVTSELFKKYRSVFDYADADISELEKDIYSTGFYRNKAKHLQQSARVIIEDFGGEVPSKMEDLLKLPGVARKTANIVLARGFGVKAGIAVDTHVKRLATRLGFTENKDPVKIEKDLMELVDRNEWDDFSLTLILHGRNVCFARKPACGQCVVHHLCPSSINPISKQL</sequence>
<evidence type="ECO:0000313" key="18">
    <source>
        <dbReference type="Proteomes" id="UP000185713"/>
    </source>
</evidence>
<dbReference type="STRING" id="523843.SAMN06264941_0710"/>
<evidence type="ECO:0000256" key="3">
    <source>
        <dbReference type="ARBA" id="ARBA00022723"/>
    </source>
</evidence>
<gene>
    <name evidence="13 16" type="primary">nth</name>
    <name evidence="16" type="ORF">EFE41_01795</name>
    <name evidence="15" type="ORF">MPF_0634</name>
    <name evidence="17" type="ORF">SAMN06264941_0710</name>
</gene>
<evidence type="ECO:0000256" key="6">
    <source>
        <dbReference type="ARBA" id="ARBA00023004"/>
    </source>
</evidence>
<reference evidence="17" key="3">
    <citation type="submission" date="2017-04" db="EMBL/GenBank/DDBJ databases">
        <authorList>
            <person name="Afonso C.L."/>
            <person name="Miller P.J."/>
            <person name="Scott M.A."/>
            <person name="Spackman E."/>
            <person name="Goraichik I."/>
            <person name="Dimitrov K.M."/>
            <person name="Suarez D.L."/>
            <person name="Swayne D.E."/>
        </authorList>
    </citation>
    <scope>NUCLEOTIDE SEQUENCE [LARGE SCALE GENOMIC DNA]</scope>
    <source>
        <strain evidence="17">FDF-1</strain>
    </source>
</reference>
<keyword evidence="16" id="KW-0255">Endonuclease</keyword>
<dbReference type="NCBIfam" id="TIGR01083">
    <property type="entry name" value="nth"/>
    <property type="match status" value="1"/>
</dbReference>
<dbReference type="GO" id="GO:0046872">
    <property type="term" value="F:metal ion binding"/>
    <property type="evidence" value="ECO:0007669"/>
    <property type="project" value="UniProtKB-KW"/>
</dbReference>
<comment type="cofactor">
    <cofactor evidence="13">
        <name>[4Fe-4S] cluster</name>
        <dbReference type="ChEBI" id="CHEBI:49883"/>
    </cofactor>
    <text evidence="13">Binds 1 [4Fe-4S] cluster.</text>
</comment>
<proteinExistence type="inferred from homology"/>
<dbReference type="HAMAP" id="MF_00942">
    <property type="entry name" value="Nth"/>
    <property type="match status" value="1"/>
</dbReference>
<dbReference type="InterPro" id="IPR011257">
    <property type="entry name" value="DNA_glycosylase"/>
</dbReference>